<dbReference type="Gene3D" id="3.40.50.300">
    <property type="entry name" value="P-loop containing nucleotide triphosphate hydrolases"/>
    <property type="match status" value="1"/>
</dbReference>
<keyword evidence="1" id="KW-0677">Repeat</keyword>
<evidence type="ECO:0000256" key="1">
    <source>
        <dbReference type="ARBA" id="ARBA00022737"/>
    </source>
</evidence>
<protein>
    <recommendedName>
        <fullName evidence="2">Nephrocystin 3-like N-terminal domain-containing protein</fullName>
    </recommendedName>
</protein>
<dbReference type="Pfam" id="PF24883">
    <property type="entry name" value="NPHP3_N"/>
    <property type="match status" value="1"/>
</dbReference>
<gene>
    <name evidence="3" type="ORF">IFR04_007084</name>
</gene>
<dbReference type="InterPro" id="IPR029058">
    <property type="entry name" value="AB_hydrolase_fold"/>
</dbReference>
<sequence>MDLEAPASHRRATTATSGFFQRAGLFRGRTGEAASLELEKDVKGPLGLVTVYEPPEKVVAELVFIHGLGGGSRKTWTKNDDPNLFWPQEWLPRERGFRDVRIRTFGYDANWGKRSILNIHDFAKDLLTWLKNSPTAPQGDVVSYHDSCLGGLVAKRAYILSRQFKEFQEIGNRISSIFFLATPHRGSNMAEVLSRALQASNSSSRPFVADLHPNSVSIQAINDEFPRYSKSLLLYSFYETNPMNFGVKKAIVVPKDSAVLGYENEQKPNYLAVRNGIASVVDIIRNRTMQEQQEVGHAERVWLKEYLNVDDGYKDDYQRLDSERVPGSCEWITSSESFQNWRDASDSQMYWLNAKPGTGKSITMGYVVNHLKSLQHSCAFYFFTSGDRQKSNINVFLRSIVWQIASKHQRVFDHIIRQCKKDPQLANADHRKMWRKMFLEGIFKIQLPTAYYLVIDALDECWNSSDMIPLLAKAAEQKTFRVFLTSRNSSETYEWFYSRKLTIVSERIPLSSTEADIGLYIAEYIHTLPAIGQDRNAAREAIRNSIVEKSSGCFLWVRLTLRELRNVHTSEDVRQVLEEVPSDMDQLYSYILASMSGLKREATYKSNPCLDSLRDTALDNIRATCCS</sequence>
<reference evidence="3" key="1">
    <citation type="submission" date="2021-02" db="EMBL/GenBank/DDBJ databases">
        <title>Genome sequence Cadophora malorum strain M34.</title>
        <authorList>
            <person name="Stefanovic E."/>
            <person name="Vu D."/>
            <person name="Scully C."/>
            <person name="Dijksterhuis J."/>
            <person name="Roader J."/>
            <person name="Houbraken J."/>
        </authorList>
    </citation>
    <scope>NUCLEOTIDE SEQUENCE</scope>
    <source>
        <strain evidence="3">M34</strain>
    </source>
</reference>
<dbReference type="AlphaFoldDB" id="A0A8H7WB47"/>
<dbReference type="InterPro" id="IPR056884">
    <property type="entry name" value="NPHP3-like_N"/>
</dbReference>
<dbReference type="InterPro" id="IPR027417">
    <property type="entry name" value="P-loop_NTPase"/>
</dbReference>
<dbReference type="OrthoDB" id="194358at2759"/>
<dbReference type="PANTHER" id="PTHR10039">
    <property type="entry name" value="AMELOGENIN"/>
    <property type="match status" value="1"/>
</dbReference>
<dbReference type="SUPFAM" id="SSF52540">
    <property type="entry name" value="P-loop containing nucleoside triphosphate hydrolases"/>
    <property type="match status" value="1"/>
</dbReference>
<dbReference type="Gene3D" id="3.40.50.1820">
    <property type="entry name" value="alpha/beta hydrolase"/>
    <property type="match status" value="1"/>
</dbReference>
<dbReference type="SUPFAM" id="SSF53474">
    <property type="entry name" value="alpha/beta-Hydrolases"/>
    <property type="match status" value="1"/>
</dbReference>
<proteinExistence type="predicted"/>
<dbReference type="PANTHER" id="PTHR10039:SF16">
    <property type="entry name" value="GPI INOSITOL-DEACYLASE"/>
    <property type="match status" value="1"/>
</dbReference>
<dbReference type="EMBL" id="JAFJYH010000098">
    <property type="protein sequence ID" value="KAG4419774.1"/>
    <property type="molecule type" value="Genomic_DNA"/>
</dbReference>
<accession>A0A8H7WB47</accession>
<comment type="caution">
    <text evidence="3">The sequence shown here is derived from an EMBL/GenBank/DDBJ whole genome shotgun (WGS) entry which is preliminary data.</text>
</comment>
<name>A0A8H7WB47_9HELO</name>
<evidence type="ECO:0000259" key="2">
    <source>
        <dbReference type="Pfam" id="PF24883"/>
    </source>
</evidence>
<dbReference type="Proteomes" id="UP000664132">
    <property type="component" value="Unassembled WGS sequence"/>
</dbReference>
<feature type="domain" description="Nephrocystin 3-like N-terminal" evidence="2">
    <location>
        <begin position="327"/>
        <end position="487"/>
    </location>
</feature>
<keyword evidence="4" id="KW-1185">Reference proteome</keyword>
<organism evidence="3 4">
    <name type="scientific">Cadophora malorum</name>
    <dbReference type="NCBI Taxonomy" id="108018"/>
    <lineage>
        <taxon>Eukaryota</taxon>
        <taxon>Fungi</taxon>
        <taxon>Dikarya</taxon>
        <taxon>Ascomycota</taxon>
        <taxon>Pezizomycotina</taxon>
        <taxon>Leotiomycetes</taxon>
        <taxon>Helotiales</taxon>
        <taxon>Ploettnerulaceae</taxon>
        <taxon>Cadophora</taxon>
    </lineage>
</organism>
<evidence type="ECO:0000313" key="4">
    <source>
        <dbReference type="Proteomes" id="UP000664132"/>
    </source>
</evidence>
<evidence type="ECO:0000313" key="3">
    <source>
        <dbReference type="EMBL" id="KAG4419774.1"/>
    </source>
</evidence>